<gene>
    <name evidence="1" type="ORF">V473_17770</name>
</gene>
<keyword evidence="2" id="KW-1185">Reference proteome</keyword>
<name>A0A0J8AH72_9SPHN</name>
<evidence type="ECO:0000313" key="2">
    <source>
        <dbReference type="Proteomes" id="UP000052232"/>
    </source>
</evidence>
<reference evidence="1 2" key="1">
    <citation type="journal article" date="2015" name="G3 (Bethesda)">
        <title>Insights into Ongoing Evolution of the Hexachlorocyclohexane Catabolic Pathway from Comparative Genomics of Ten Sphingomonadaceae Strains.</title>
        <authorList>
            <person name="Pearce S.L."/>
            <person name="Oakeshott J.G."/>
            <person name="Pandey G."/>
        </authorList>
    </citation>
    <scope>NUCLEOTIDE SEQUENCE [LARGE SCALE GENOMIC DNA]</scope>
    <source>
        <strain evidence="1 2">LL01</strain>
    </source>
</reference>
<accession>A0A0J8AH72</accession>
<sequence length="358" mass="38594">MLASTPVAYANTHCDAVGGYTIGASPIGLVPGTYIPYIDTAGVERINVPTVTGGIVPLRTSQLTILGIPFSFANSTPLQLSCGSPDSANFRAVADALDMDFDFDLDGDSDTIGGAATAWSVANEDGQRFDLKYAKGIRLSERNRTRLLITVPARYLNVNSTAGGLASAHGGLKAFSIGLGVGVQIPVSTNWWLTPRVSYTATDASKGLGGDGELASATLSSNYRFAGIGRGELTMGNLVGYTQTVRTGITSQDSADYFKQRNWWFRNGLAYQLPLGGRMFGRQTSLRTSYVFTLGAKDTMAFEQVHEAAINFGFRMRETEQRAGSDLLRVGLLYTHAKNEYFKNADYDSLTLTVGYRF</sequence>
<proteinExistence type="predicted"/>
<dbReference type="AlphaFoldDB" id="A0A0J8AH72"/>
<evidence type="ECO:0000313" key="1">
    <source>
        <dbReference type="EMBL" id="KMS54180.1"/>
    </source>
</evidence>
<organism evidence="1 2">
    <name type="scientific">Sphingobium cupriresistens LL01</name>
    <dbReference type="NCBI Taxonomy" id="1420583"/>
    <lineage>
        <taxon>Bacteria</taxon>
        <taxon>Pseudomonadati</taxon>
        <taxon>Pseudomonadota</taxon>
        <taxon>Alphaproteobacteria</taxon>
        <taxon>Sphingomonadales</taxon>
        <taxon>Sphingomonadaceae</taxon>
        <taxon>Sphingobium</taxon>
    </lineage>
</organism>
<dbReference type="EMBL" id="JACT01000004">
    <property type="protein sequence ID" value="KMS54180.1"/>
    <property type="molecule type" value="Genomic_DNA"/>
</dbReference>
<dbReference type="Proteomes" id="UP000052232">
    <property type="component" value="Unassembled WGS sequence"/>
</dbReference>
<dbReference type="PATRIC" id="fig|1420583.3.peg.3361"/>
<comment type="caution">
    <text evidence="1">The sequence shown here is derived from an EMBL/GenBank/DDBJ whole genome shotgun (WGS) entry which is preliminary data.</text>
</comment>
<protein>
    <submittedName>
        <fullName evidence="1">Uncharacterized protein</fullName>
    </submittedName>
</protein>